<dbReference type="InterPro" id="IPR003807">
    <property type="entry name" value="DUF202"/>
</dbReference>
<dbReference type="Pfam" id="PF02656">
    <property type="entry name" value="DUF202"/>
    <property type="match status" value="1"/>
</dbReference>
<protein>
    <recommendedName>
        <fullName evidence="6">DUF202 domain-containing protein</fullName>
    </recommendedName>
</protein>
<reference evidence="8" key="1">
    <citation type="submission" date="2017-03" db="EMBL/GenBank/DDBJ databases">
        <authorList>
            <person name="Rodrigo-Torres L."/>
            <person name="Arahal R.D."/>
            <person name="Lucena T."/>
        </authorList>
    </citation>
    <scope>NUCLEOTIDE SEQUENCE [LARGE SCALE GENOMIC DNA]</scope>
    <source>
        <strain evidence="8">CECT 8370</strain>
    </source>
</reference>
<dbReference type="AlphaFoldDB" id="A0A1X7AC28"/>
<organism evidence="7 8">
    <name type="scientific">Roseovarius gaetbuli</name>
    <dbReference type="NCBI Taxonomy" id="1356575"/>
    <lineage>
        <taxon>Bacteria</taxon>
        <taxon>Pseudomonadati</taxon>
        <taxon>Pseudomonadota</taxon>
        <taxon>Alphaproteobacteria</taxon>
        <taxon>Rhodobacterales</taxon>
        <taxon>Roseobacteraceae</taxon>
        <taxon>Roseovarius</taxon>
    </lineage>
</organism>
<feature type="transmembrane region" description="Helical" evidence="5">
    <location>
        <begin position="42"/>
        <end position="61"/>
    </location>
</feature>
<keyword evidence="8" id="KW-1185">Reference proteome</keyword>
<feature type="domain" description="DUF202" evidence="6">
    <location>
        <begin position="7"/>
        <end position="66"/>
    </location>
</feature>
<dbReference type="GO" id="GO:0012505">
    <property type="term" value="C:endomembrane system"/>
    <property type="evidence" value="ECO:0007669"/>
    <property type="project" value="UniProtKB-SubCell"/>
</dbReference>
<keyword evidence="3 5" id="KW-1133">Transmembrane helix</keyword>
<evidence type="ECO:0000256" key="5">
    <source>
        <dbReference type="SAM" id="Phobius"/>
    </source>
</evidence>
<evidence type="ECO:0000256" key="3">
    <source>
        <dbReference type="ARBA" id="ARBA00022989"/>
    </source>
</evidence>
<keyword evidence="2 5" id="KW-0812">Transmembrane</keyword>
<dbReference type="EMBL" id="FWFJ01000074">
    <property type="protein sequence ID" value="SLN75765.1"/>
    <property type="molecule type" value="Genomic_DNA"/>
</dbReference>
<comment type="subcellular location">
    <subcellularLocation>
        <location evidence="1">Endomembrane system</location>
        <topology evidence="1">Multi-pass membrane protein</topology>
    </subcellularLocation>
</comment>
<evidence type="ECO:0000313" key="8">
    <source>
        <dbReference type="Proteomes" id="UP000194012"/>
    </source>
</evidence>
<evidence type="ECO:0000256" key="1">
    <source>
        <dbReference type="ARBA" id="ARBA00004127"/>
    </source>
</evidence>
<sequence>MIRNFGDHAANERTFLAWVRTAVSIVGFGLVVARVGPPQNTHWSEMALLISGAVVVVVAYLRKRALRKRIAQAREADDDTIPADTLLLLMVVAMFASLAFFAVNVS</sequence>
<evidence type="ECO:0000313" key="7">
    <source>
        <dbReference type="EMBL" id="SLN75765.1"/>
    </source>
</evidence>
<evidence type="ECO:0000256" key="4">
    <source>
        <dbReference type="ARBA" id="ARBA00023136"/>
    </source>
</evidence>
<dbReference type="RefSeq" id="WP_085828709.1">
    <property type="nucleotide sequence ID" value="NZ_FWFJ01000074.1"/>
</dbReference>
<dbReference type="Proteomes" id="UP000194012">
    <property type="component" value="Unassembled WGS sequence"/>
</dbReference>
<accession>A0A1X7AC28</accession>
<feature type="transmembrane region" description="Helical" evidence="5">
    <location>
        <begin position="15"/>
        <end position="36"/>
    </location>
</feature>
<gene>
    <name evidence="7" type="ORF">ROG8370_03818</name>
</gene>
<feature type="transmembrane region" description="Helical" evidence="5">
    <location>
        <begin position="81"/>
        <end position="103"/>
    </location>
</feature>
<dbReference type="OrthoDB" id="582337at2"/>
<evidence type="ECO:0000259" key="6">
    <source>
        <dbReference type="Pfam" id="PF02656"/>
    </source>
</evidence>
<keyword evidence="4 5" id="KW-0472">Membrane</keyword>
<proteinExistence type="predicted"/>
<evidence type="ECO:0000256" key="2">
    <source>
        <dbReference type="ARBA" id="ARBA00022692"/>
    </source>
</evidence>
<name>A0A1X7AC28_9RHOB</name>